<dbReference type="EMBL" id="KZ505644">
    <property type="protein sequence ID" value="PKU48919.1"/>
    <property type="molecule type" value="Genomic_DNA"/>
</dbReference>
<sequence>MVVTELGTSPFDYILSVLTKDYERQTTSPNPLKTSLLFQNSSGVKHQPTLLKLLVGIKPELPLRAKNEGMSQGEVVAVGKWSLIFGDWSEQLFRDKERAVPLCIFSEVKDFKDSDASSYCKKDYPKFLEDTYVRPHSDHFSQQPVENHELQTADSEMPVSPGLQLKEKEEEYLRFLQDLTNDILIRSRYQEEALEDVFQMHIKSKRHNLDEEDHKAFVLKKMQCKDTKRFTSALRKPKGSGQALSVHSATTCHSESSLAFFKDKVAKAEGDGITSKVRQLKSQTAVTRIRQLKPVLGHNQSVLTEVERRRIVQSLKKELNITNQPDPSISCNGAWQKAASIPPTCF</sequence>
<organism evidence="1 2">
    <name type="scientific">Limosa lapponica baueri</name>
    <dbReference type="NCBI Taxonomy" id="1758121"/>
    <lineage>
        <taxon>Eukaryota</taxon>
        <taxon>Metazoa</taxon>
        <taxon>Chordata</taxon>
        <taxon>Craniata</taxon>
        <taxon>Vertebrata</taxon>
        <taxon>Euteleostomi</taxon>
        <taxon>Archelosauria</taxon>
        <taxon>Archosauria</taxon>
        <taxon>Dinosauria</taxon>
        <taxon>Saurischia</taxon>
        <taxon>Theropoda</taxon>
        <taxon>Coelurosauria</taxon>
        <taxon>Aves</taxon>
        <taxon>Neognathae</taxon>
        <taxon>Neoaves</taxon>
        <taxon>Charadriiformes</taxon>
        <taxon>Scolopacidae</taxon>
        <taxon>Limosa</taxon>
    </lineage>
</organism>
<dbReference type="GO" id="GO:0120200">
    <property type="term" value="C:rod photoreceptor outer segment"/>
    <property type="evidence" value="ECO:0007669"/>
    <property type="project" value="TreeGrafter"/>
</dbReference>
<dbReference type="Proteomes" id="UP000233556">
    <property type="component" value="Unassembled WGS sequence"/>
</dbReference>
<dbReference type="GO" id="GO:0120206">
    <property type="term" value="C:photoreceptor distal connecting cilium"/>
    <property type="evidence" value="ECO:0007669"/>
    <property type="project" value="TreeGrafter"/>
</dbReference>
<accession>A0A2I0USA5</accession>
<dbReference type="PANTHER" id="PTHR14917:SF3">
    <property type="entry name" value="SPERMATOGENESIS ASSOCIATED 7"/>
    <property type="match status" value="1"/>
</dbReference>
<proteinExistence type="predicted"/>
<dbReference type="GO" id="GO:0036064">
    <property type="term" value="C:ciliary basal body"/>
    <property type="evidence" value="ECO:0007669"/>
    <property type="project" value="TreeGrafter"/>
</dbReference>
<reference evidence="2" key="2">
    <citation type="submission" date="2017-12" db="EMBL/GenBank/DDBJ databases">
        <title>Genome sequence of the Bar-tailed Godwit (Limosa lapponica baueri).</title>
        <authorList>
            <person name="Lima N.C.B."/>
            <person name="Parody-Merino A.M."/>
            <person name="Battley P.F."/>
            <person name="Fidler A.E."/>
            <person name="Prosdocimi F."/>
        </authorList>
    </citation>
    <scope>NUCLEOTIDE SEQUENCE [LARGE SCALE GENOMIC DNA]</scope>
</reference>
<dbReference type="Pfam" id="PF15244">
    <property type="entry name" value="HSD3"/>
    <property type="match status" value="1"/>
</dbReference>
<keyword evidence="2" id="KW-1185">Reference proteome</keyword>
<dbReference type="GO" id="GO:0045494">
    <property type="term" value="P:photoreceptor cell maintenance"/>
    <property type="evidence" value="ECO:0007669"/>
    <property type="project" value="TreeGrafter"/>
</dbReference>
<dbReference type="OrthoDB" id="6263678at2759"/>
<gene>
    <name evidence="1" type="ORF">llap_775</name>
</gene>
<dbReference type="GO" id="GO:0000226">
    <property type="term" value="P:microtubule cytoskeleton organization"/>
    <property type="evidence" value="ECO:0007669"/>
    <property type="project" value="TreeGrafter"/>
</dbReference>
<evidence type="ECO:0000313" key="2">
    <source>
        <dbReference type="Proteomes" id="UP000233556"/>
    </source>
</evidence>
<dbReference type="GO" id="GO:0005930">
    <property type="term" value="C:axoneme"/>
    <property type="evidence" value="ECO:0007669"/>
    <property type="project" value="TreeGrafter"/>
</dbReference>
<dbReference type="InterPro" id="IPR029357">
    <property type="entry name" value="SPATA7"/>
</dbReference>
<reference evidence="2" key="1">
    <citation type="submission" date="2017-11" db="EMBL/GenBank/DDBJ databases">
        <authorList>
            <person name="Lima N.C."/>
            <person name="Parody-Merino A.M."/>
            <person name="Battley P.F."/>
            <person name="Fidler A.E."/>
            <person name="Prosdocimi F."/>
        </authorList>
    </citation>
    <scope>NUCLEOTIDE SEQUENCE [LARGE SCALE GENOMIC DNA]</scope>
</reference>
<dbReference type="AlphaFoldDB" id="A0A2I0USA5"/>
<dbReference type="PANTHER" id="PTHR14917">
    <property type="entry name" value="SPERMATOGENESIS-ASSOCIATED PROTEIN 7"/>
    <property type="match status" value="1"/>
</dbReference>
<name>A0A2I0USA5_LIMLA</name>
<protein>
    <submittedName>
        <fullName evidence="1">Uncharacterized protein</fullName>
    </submittedName>
</protein>
<evidence type="ECO:0000313" key="1">
    <source>
        <dbReference type="EMBL" id="PKU48919.1"/>
    </source>
</evidence>